<dbReference type="AlphaFoldDB" id="A0A6I1ZYA2"/>
<dbReference type="EMBL" id="JACSVK010000234">
    <property type="protein sequence ID" value="MBD0222171.1"/>
    <property type="molecule type" value="Genomic_DNA"/>
</dbReference>
<organism evidence="1 2">
    <name type="scientific">Acinetobacter baumannii</name>
    <dbReference type="NCBI Taxonomy" id="470"/>
    <lineage>
        <taxon>Bacteria</taxon>
        <taxon>Pseudomonadati</taxon>
        <taxon>Pseudomonadota</taxon>
        <taxon>Gammaproteobacteria</taxon>
        <taxon>Moraxellales</taxon>
        <taxon>Moraxellaceae</taxon>
        <taxon>Acinetobacter</taxon>
        <taxon>Acinetobacter calcoaceticus/baumannii complex</taxon>
    </lineage>
</organism>
<dbReference type="RefSeq" id="WP_001047315.1">
    <property type="nucleotide sequence ID" value="NZ_AP031579.1"/>
</dbReference>
<evidence type="ECO:0000313" key="2">
    <source>
        <dbReference type="Proteomes" id="UP000634608"/>
    </source>
</evidence>
<gene>
    <name evidence="1" type="ORF">IAG11_20215</name>
</gene>
<sequence length="126" mass="14014">MNLEKFRLVNKALFAIAIGCTCVLAHSNVNSEVEKANEESCRNLMKVAGMAMKARQDGTPLEAMLQAIDIAKKDGLSNEGGESFRQILIDAYSQLEYSSQEYRQRAINDFSSKYYVNCMKGYGATP</sequence>
<accession>A0A6I1ZYA2</accession>
<proteinExistence type="predicted"/>
<comment type="caution">
    <text evidence="1">The sequence shown here is derived from an EMBL/GenBank/DDBJ whole genome shotgun (WGS) entry which is preliminary data.</text>
</comment>
<protein>
    <submittedName>
        <fullName evidence="1">Uncharacterized protein</fullName>
    </submittedName>
</protein>
<evidence type="ECO:0000313" key="1">
    <source>
        <dbReference type="EMBL" id="MBD0222171.1"/>
    </source>
</evidence>
<reference evidence="1" key="1">
    <citation type="submission" date="2020-08" db="EMBL/GenBank/DDBJ databases">
        <title>Diversity of carbapenem-resistant Acinetobacter baumannii and bacteriophage-mediated spread of the Oxa23 carbapenemase.</title>
        <authorList>
            <person name="Abouelfetouh A."/>
            <person name="Mattock J."/>
            <person name="Turner D."/>
            <person name="Li E."/>
            <person name="Evans B.A."/>
        </authorList>
    </citation>
    <scope>NUCLEOTIDE SEQUENCE</scope>
    <source>
        <strain evidence="1">A86</strain>
    </source>
</reference>
<dbReference type="Proteomes" id="UP000634608">
    <property type="component" value="Unassembled WGS sequence"/>
</dbReference>
<name>A0A6I1ZYA2_ACIBA</name>